<dbReference type="RefSeq" id="WP_128916378.1">
    <property type="nucleotide sequence ID" value="NZ_LBJC01000028.1"/>
</dbReference>
<reference evidence="7 8" key="1">
    <citation type="submission" date="2015-04" db="EMBL/GenBank/DDBJ databases">
        <title>Comparative genomics of rhizobia nodulating Arachis hypogaea in China.</title>
        <authorList>
            <person name="Li Y."/>
        </authorList>
    </citation>
    <scope>NUCLEOTIDE SEQUENCE [LARGE SCALE GENOMIC DNA]</scope>
    <source>
        <strain evidence="7 8">CCBAU 51757</strain>
    </source>
</reference>
<dbReference type="PROSITE" id="PS00211">
    <property type="entry name" value="ABC_TRANSPORTER_1"/>
    <property type="match status" value="1"/>
</dbReference>
<dbReference type="PANTHER" id="PTHR43335">
    <property type="entry name" value="ABC TRANSPORTER, ATP-BINDING PROTEIN"/>
    <property type="match status" value="1"/>
</dbReference>
<gene>
    <name evidence="7" type="ORF">XH99_02320</name>
</gene>
<evidence type="ECO:0000313" key="7">
    <source>
        <dbReference type="EMBL" id="RXH38104.1"/>
    </source>
</evidence>
<dbReference type="EMBL" id="LBJQ01000006">
    <property type="protein sequence ID" value="RXH38104.1"/>
    <property type="molecule type" value="Genomic_DNA"/>
</dbReference>
<evidence type="ECO:0000256" key="2">
    <source>
        <dbReference type="ARBA" id="ARBA00022448"/>
    </source>
</evidence>
<dbReference type="OrthoDB" id="9778547at2"/>
<evidence type="ECO:0000256" key="3">
    <source>
        <dbReference type="ARBA" id="ARBA00022741"/>
    </source>
</evidence>
<comment type="similarity">
    <text evidence="1">Belongs to the ABC transporter superfamily.</text>
</comment>
<evidence type="ECO:0000313" key="8">
    <source>
        <dbReference type="Proteomes" id="UP000289546"/>
    </source>
</evidence>
<evidence type="ECO:0000256" key="1">
    <source>
        <dbReference type="ARBA" id="ARBA00005417"/>
    </source>
</evidence>
<name>A0A4V1L3I6_9BRAD</name>
<keyword evidence="2" id="KW-0813">Transport</keyword>
<protein>
    <submittedName>
        <fullName evidence="7">ABC transporter</fullName>
    </submittedName>
</protein>
<dbReference type="InterPro" id="IPR003593">
    <property type="entry name" value="AAA+_ATPase"/>
</dbReference>
<keyword evidence="4" id="KW-0067">ATP-binding</keyword>
<dbReference type="CDD" id="cd03230">
    <property type="entry name" value="ABC_DR_subfamily_A"/>
    <property type="match status" value="1"/>
</dbReference>
<dbReference type="PANTHER" id="PTHR43335:SF2">
    <property type="entry name" value="ABC TRANSPORTER, ATP-BINDING PROTEIN"/>
    <property type="match status" value="1"/>
</dbReference>
<dbReference type="Pfam" id="PF00005">
    <property type="entry name" value="ABC_tran"/>
    <property type="match status" value="1"/>
</dbReference>
<dbReference type="InterPro" id="IPR003439">
    <property type="entry name" value="ABC_transporter-like_ATP-bd"/>
</dbReference>
<dbReference type="SMART" id="SM00382">
    <property type="entry name" value="AAA"/>
    <property type="match status" value="1"/>
</dbReference>
<proteinExistence type="inferred from homology"/>
<sequence length="294" mass="31716">MILIKELSKQFGATRVLDHLSLEAPSGQRIALVGSNGAGKTSLFRSLLGEYSYHGSISIDGLDPRRDRARLLRMIGFVPQIAPRLETPTGAFIRYVAEVSGASVEEIEGVAKSLGLDVAAVRNRAFVRLSGGMKQKLLIALALGRPTGLLILDEPTANLDPAARAVFYDLLAARGRHTAMIISSHRIDEIAPLVDRVVELDRGRIVLDDTVTDAGALGSSFLVEVETNRVEASFARAAGEWGLTQFEGHRWRGAIAGPDRLRFLGFVARHAGLLSGVELREADRESVNADTLSA</sequence>
<evidence type="ECO:0000259" key="6">
    <source>
        <dbReference type="PROSITE" id="PS50893"/>
    </source>
</evidence>
<dbReference type="SUPFAM" id="SSF52540">
    <property type="entry name" value="P-loop containing nucleoside triphosphate hydrolases"/>
    <property type="match status" value="1"/>
</dbReference>
<evidence type="ECO:0000256" key="5">
    <source>
        <dbReference type="ARBA" id="ARBA00024722"/>
    </source>
</evidence>
<feature type="domain" description="ABC transporter" evidence="6">
    <location>
        <begin position="2"/>
        <end position="227"/>
    </location>
</feature>
<evidence type="ECO:0000256" key="4">
    <source>
        <dbReference type="ARBA" id="ARBA00022840"/>
    </source>
</evidence>
<accession>A0A4V1L3I6</accession>
<keyword evidence="8" id="KW-1185">Reference proteome</keyword>
<dbReference type="Proteomes" id="UP000289546">
    <property type="component" value="Unassembled WGS sequence"/>
</dbReference>
<dbReference type="InterPro" id="IPR027417">
    <property type="entry name" value="P-loop_NTPase"/>
</dbReference>
<comment type="function">
    <text evidence="5">Involved in beta-(1--&gt;2)glucan export. Transmembrane domains (TMD) form a pore in the inner membrane and the ATP-binding domain (NBD) is responsible for energy generation.</text>
</comment>
<keyword evidence="3" id="KW-0547">Nucleotide-binding</keyword>
<dbReference type="GO" id="GO:0005524">
    <property type="term" value="F:ATP binding"/>
    <property type="evidence" value="ECO:0007669"/>
    <property type="project" value="UniProtKB-KW"/>
</dbReference>
<dbReference type="GO" id="GO:0016887">
    <property type="term" value="F:ATP hydrolysis activity"/>
    <property type="evidence" value="ECO:0007669"/>
    <property type="project" value="InterPro"/>
</dbReference>
<dbReference type="PROSITE" id="PS50893">
    <property type="entry name" value="ABC_TRANSPORTER_2"/>
    <property type="match status" value="1"/>
</dbReference>
<organism evidence="7 8">
    <name type="scientific">Bradyrhizobium nanningense</name>
    <dbReference type="NCBI Taxonomy" id="1325118"/>
    <lineage>
        <taxon>Bacteria</taxon>
        <taxon>Pseudomonadati</taxon>
        <taxon>Pseudomonadota</taxon>
        <taxon>Alphaproteobacteria</taxon>
        <taxon>Hyphomicrobiales</taxon>
        <taxon>Nitrobacteraceae</taxon>
        <taxon>Bradyrhizobium</taxon>
    </lineage>
</organism>
<dbReference type="Gene3D" id="3.40.50.300">
    <property type="entry name" value="P-loop containing nucleotide triphosphate hydrolases"/>
    <property type="match status" value="1"/>
</dbReference>
<dbReference type="AlphaFoldDB" id="A0A4V1L3I6"/>
<comment type="caution">
    <text evidence="7">The sequence shown here is derived from an EMBL/GenBank/DDBJ whole genome shotgun (WGS) entry which is preliminary data.</text>
</comment>
<dbReference type="InterPro" id="IPR017871">
    <property type="entry name" value="ABC_transporter-like_CS"/>
</dbReference>